<organism evidence="1 2">
    <name type="scientific">Aquamicrobium soli</name>
    <dbReference type="NCBI Taxonomy" id="1811518"/>
    <lineage>
        <taxon>Bacteria</taxon>
        <taxon>Pseudomonadati</taxon>
        <taxon>Pseudomonadota</taxon>
        <taxon>Alphaproteobacteria</taxon>
        <taxon>Hyphomicrobiales</taxon>
        <taxon>Phyllobacteriaceae</taxon>
        <taxon>Aquamicrobium</taxon>
    </lineage>
</organism>
<keyword evidence="2" id="KW-1185">Reference proteome</keyword>
<evidence type="ECO:0000313" key="2">
    <source>
        <dbReference type="Proteomes" id="UP001595583"/>
    </source>
</evidence>
<sequence>MADENPKSKKSLASRLKAGAAAAMDFVKGVVQFDAFAKFKTDGREIDLPIDFESDTVWATQAQMADLFGVTKQNVSLHLQNLYRDGDLDEKSVSKESLVTAADGKAYRTPIYNLDAILAVGFKVSSKKATEFRKWASTVLKGYIQDGYALNGKRLNSDPAALLKLAQEVRAIRTSEKNLYMQVRETFAQCAIDYDKDDPAARTFFSTSQDTFHYAASGQTAVQIIMSRADASKPNMGAIALGNRIPTASDVTVAKNFCSPDELRKMELIGEAWLLYAEGMAMQGKQVSMQRLLNKLKELVAQYEFPVFQGYSGGPRREAANKFAKAQLELFKKNSRLPPSAA</sequence>
<dbReference type="InterPro" id="IPR011204">
    <property type="entry name" value="Virulence_RhuM-like"/>
</dbReference>
<proteinExistence type="predicted"/>
<evidence type="ECO:0000313" key="1">
    <source>
        <dbReference type="EMBL" id="MFC3207505.1"/>
    </source>
</evidence>
<dbReference type="RefSeq" id="WP_378221790.1">
    <property type="nucleotide sequence ID" value="NZ_JBHRTK010000013.1"/>
</dbReference>
<dbReference type="PANTHER" id="PTHR35810:SF1">
    <property type="entry name" value="CYTOPLASMIC PROTEIN"/>
    <property type="match status" value="1"/>
</dbReference>
<gene>
    <name evidence="1" type="primary">rhuM</name>
    <name evidence="1" type="ORF">ACFOHJ_14875</name>
</gene>
<comment type="caution">
    <text evidence="1">The sequence shown here is derived from an EMBL/GenBank/DDBJ whole genome shotgun (WGS) entry which is preliminary data.</text>
</comment>
<reference evidence="2" key="1">
    <citation type="journal article" date="2019" name="Int. J. Syst. Evol. Microbiol.">
        <title>The Global Catalogue of Microorganisms (GCM) 10K type strain sequencing project: providing services to taxonomists for standard genome sequencing and annotation.</title>
        <authorList>
            <consortium name="The Broad Institute Genomics Platform"/>
            <consortium name="The Broad Institute Genome Sequencing Center for Infectious Disease"/>
            <person name="Wu L."/>
            <person name="Ma J."/>
        </authorList>
    </citation>
    <scope>NUCLEOTIDE SEQUENCE [LARGE SCALE GENOMIC DNA]</scope>
    <source>
        <strain evidence="2">KCTC 52165</strain>
    </source>
</reference>
<accession>A0ABV7KDB7</accession>
<dbReference type="Pfam" id="PF13310">
    <property type="entry name" value="Virulence_RhuM"/>
    <property type="match status" value="1"/>
</dbReference>
<dbReference type="Proteomes" id="UP001595583">
    <property type="component" value="Unassembled WGS sequence"/>
</dbReference>
<dbReference type="EMBL" id="JBHRTK010000013">
    <property type="protein sequence ID" value="MFC3207505.1"/>
    <property type="molecule type" value="Genomic_DNA"/>
</dbReference>
<name>A0ABV7KDB7_9HYPH</name>
<dbReference type="PANTHER" id="PTHR35810">
    <property type="entry name" value="CYTOPLASMIC PROTEIN-RELATED"/>
    <property type="match status" value="1"/>
</dbReference>
<protein>
    <submittedName>
        <fullName evidence="1">RhuM family protein</fullName>
    </submittedName>
</protein>